<keyword evidence="2" id="KW-1185">Reference proteome</keyword>
<accession>A0A917B8Z2</accession>
<reference evidence="1" key="2">
    <citation type="submission" date="2020-09" db="EMBL/GenBank/DDBJ databases">
        <authorList>
            <person name="Sun Q."/>
            <person name="Zhou Y."/>
        </authorList>
    </citation>
    <scope>NUCLEOTIDE SEQUENCE</scope>
    <source>
        <strain evidence="1">CGMCC 1.12153</strain>
    </source>
</reference>
<name>A0A917B8Z2_HALAA</name>
<evidence type="ECO:0000313" key="2">
    <source>
        <dbReference type="Proteomes" id="UP000660110"/>
    </source>
</evidence>
<evidence type="ECO:0000313" key="1">
    <source>
        <dbReference type="EMBL" id="GGF31059.1"/>
    </source>
</evidence>
<gene>
    <name evidence="1" type="ORF">GCM10010954_32780</name>
</gene>
<comment type="caution">
    <text evidence="1">The sequence shown here is derived from an EMBL/GenBank/DDBJ whole genome shotgun (WGS) entry which is preliminary data.</text>
</comment>
<dbReference type="EMBL" id="BMEL01000004">
    <property type="protein sequence ID" value="GGF31059.1"/>
    <property type="molecule type" value="Genomic_DNA"/>
</dbReference>
<sequence>MPVCSSSAKTIFVKKSKEVKITIENTAFKKLACIYNHSSYSKVIVMTKKVLDSKITKITIRFQSITSYYDKMNNRLQKINAKFYTFMW</sequence>
<dbReference type="AlphaFoldDB" id="A0A917B8Z2"/>
<dbReference type="Proteomes" id="UP000660110">
    <property type="component" value="Unassembled WGS sequence"/>
</dbReference>
<reference evidence="1" key="1">
    <citation type="journal article" date="2014" name="Int. J. Syst. Evol. Microbiol.">
        <title>Complete genome sequence of Corynebacterium casei LMG S-19264T (=DSM 44701T), isolated from a smear-ripened cheese.</title>
        <authorList>
            <consortium name="US DOE Joint Genome Institute (JGI-PGF)"/>
            <person name="Walter F."/>
            <person name="Albersmeier A."/>
            <person name="Kalinowski J."/>
            <person name="Ruckert C."/>
        </authorList>
    </citation>
    <scope>NUCLEOTIDE SEQUENCE</scope>
    <source>
        <strain evidence="1">CGMCC 1.12153</strain>
    </source>
</reference>
<protein>
    <submittedName>
        <fullName evidence="1">Uncharacterized protein</fullName>
    </submittedName>
</protein>
<proteinExistence type="predicted"/>
<organism evidence="1 2">
    <name type="scientific">Halobacillus andaensis</name>
    <dbReference type="NCBI Taxonomy" id="1176239"/>
    <lineage>
        <taxon>Bacteria</taxon>
        <taxon>Bacillati</taxon>
        <taxon>Bacillota</taxon>
        <taxon>Bacilli</taxon>
        <taxon>Bacillales</taxon>
        <taxon>Bacillaceae</taxon>
        <taxon>Halobacillus</taxon>
    </lineage>
</organism>